<accession>A0A7X2GZG8</accession>
<evidence type="ECO:0000313" key="1">
    <source>
        <dbReference type="EMBL" id="MRN38587.1"/>
    </source>
</evidence>
<reference evidence="1" key="1">
    <citation type="journal article" name="Emerg. Infect. Dis.">
        <title>Two cases of a newly characterized neisseria species.</title>
        <authorList>
            <person name="Mustapha M."/>
            <person name="Lemos A.P.S."/>
            <person name="Harrison L.H."/>
            <person name="Vantyne D."/>
            <person name="Sacchi C.T."/>
        </authorList>
    </citation>
    <scope>NUCLEOTIDE SEQUENCE</scope>
    <source>
        <strain evidence="1">N.95.16</strain>
    </source>
</reference>
<sequence length="168" mass="20316">MARVYLNFGGFYATEHGKRVEAWINPDWDDYKNIYDWNEAYRMYGQYYVEWFNSLFDTNLEFVSIWKPETFYMQVESIEVSVNERDASLLRDVAYTEFGDDYFLILNRAVRSRAGYLAEDYYLPIEQAMDRRLECVLDCLLEKLEADWDTYYYEVVVPQIPEEEAFQF</sequence>
<dbReference type="RefSeq" id="WP_154143264.1">
    <property type="nucleotide sequence ID" value="NZ_WJXO01000001.1"/>
</dbReference>
<dbReference type="AlphaFoldDB" id="A0A7X2GZG8"/>
<gene>
    <name evidence="1" type="ORF">GJU80_08890</name>
</gene>
<dbReference type="Proteomes" id="UP000486297">
    <property type="component" value="Unassembled WGS sequence"/>
</dbReference>
<protein>
    <submittedName>
        <fullName evidence="1">Uncharacterized protein</fullName>
    </submittedName>
</protein>
<keyword evidence="2" id="KW-1185">Reference proteome</keyword>
<evidence type="ECO:0000313" key="2">
    <source>
        <dbReference type="Proteomes" id="UP000486297"/>
    </source>
</evidence>
<dbReference type="EMBL" id="WJXO01000001">
    <property type="protein sequence ID" value="MRN38587.1"/>
    <property type="molecule type" value="Genomic_DNA"/>
</dbReference>
<proteinExistence type="predicted"/>
<organism evidence="1 2">
    <name type="scientific">Neisseria brasiliensis</name>
    <dbReference type="NCBI Taxonomy" id="2666100"/>
    <lineage>
        <taxon>Bacteria</taxon>
        <taxon>Pseudomonadati</taxon>
        <taxon>Pseudomonadota</taxon>
        <taxon>Betaproteobacteria</taxon>
        <taxon>Neisseriales</taxon>
        <taxon>Neisseriaceae</taxon>
        <taxon>Neisseria</taxon>
    </lineage>
</organism>
<comment type="caution">
    <text evidence="1">The sequence shown here is derived from an EMBL/GenBank/DDBJ whole genome shotgun (WGS) entry which is preliminary data.</text>
</comment>
<name>A0A7X2GZG8_9NEIS</name>